<dbReference type="AlphaFoldDB" id="A0A9X1FSI9"/>
<evidence type="ECO:0000313" key="2">
    <source>
        <dbReference type="EMBL" id="MBW4706697.1"/>
    </source>
</evidence>
<organism evidence="2 3">
    <name type="scientific">Roseobacter insulae</name>
    <dbReference type="NCBI Taxonomy" id="2859783"/>
    <lineage>
        <taxon>Bacteria</taxon>
        <taxon>Pseudomonadati</taxon>
        <taxon>Pseudomonadota</taxon>
        <taxon>Alphaproteobacteria</taxon>
        <taxon>Rhodobacterales</taxon>
        <taxon>Roseobacteraceae</taxon>
        <taxon>Roseobacter</taxon>
    </lineage>
</organism>
<name>A0A9X1FSI9_9RHOB</name>
<dbReference type="Proteomes" id="UP001138661">
    <property type="component" value="Unassembled WGS sequence"/>
</dbReference>
<reference evidence="2" key="1">
    <citation type="submission" date="2021-07" db="EMBL/GenBank/DDBJ databases">
        <title>Roseobacter insulae sp. nov., isolated from a tidal flat.</title>
        <authorList>
            <person name="Park S."/>
            <person name="Yoon J.-H."/>
        </authorList>
    </citation>
    <scope>NUCLEOTIDE SEQUENCE</scope>
    <source>
        <strain evidence="2">YSTF-M11</strain>
    </source>
</reference>
<evidence type="ECO:0000259" key="1">
    <source>
        <dbReference type="Pfam" id="PF01636"/>
    </source>
</evidence>
<dbReference type="InterPro" id="IPR002575">
    <property type="entry name" value="Aminoglycoside_PTrfase"/>
</dbReference>
<comment type="caution">
    <text evidence="2">The sequence shown here is derived from an EMBL/GenBank/DDBJ whole genome shotgun (WGS) entry which is preliminary data.</text>
</comment>
<dbReference type="Pfam" id="PF01636">
    <property type="entry name" value="APH"/>
    <property type="match status" value="1"/>
</dbReference>
<evidence type="ECO:0000313" key="3">
    <source>
        <dbReference type="Proteomes" id="UP001138661"/>
    </source>
</evidence>
<protein>
    <submittedName>
        <fullName evidence="2">Phosphotransferase</fullName>
    </submittedName>
</protein>
<proteinExistence type="predicted"/>
<dbReference type="EMBL" id="JAHXDN010000001">
    <property type="protein sequence ID" value="MBW4706697.1"/>
    <property type="molecule type" value="Genomic_DNA"/>
</dbReference>
<sequence>MTARSDAARTFLARAGWSDAEVTTLAGDASNRRYDRLTKANGDRAVLMDAPPDKGEKILPFVRIAAHLSGLGLSAPRVLAQDDAAGFLLLEDLGDDLFARIMKDNPQREEMLYAAAVDVLTHVHHSQPPSLVPYDAKFMTPLAALAFDWFQFGATGQTDTKARSRFTAEFEALLTPLADVPQVLVQRDFHAENLLWLPDRAGPARVGLLDFQDAMLGHPAYDLMSVLQDARRDVAALTEAAMIDRYLAQNPQDPAAFKAAYALLGAQRNLRIMGGFSRLCMRNGKVHYIDLIPRVWAHVMTNLKHPALGSVAQIITDALPVPTPEVLTTLRSKCATYPDR</sequence>
<keyword evidence="3" id="KW-1185">Reference proteome</keyword>
<feature type="domain" description="Aminoglycoside phosphotransferase" evidence="1">
    <location>
        <begin position="22"/>
        <end position="252"/>
    </location>
</feature>
<dbReference type="RefSeq" id="WP_219500070.1">
    <property type="nucleotide sequence ID" value="NZ_JAHXDN010000001.1"/>
</dbReference>
<gene>
    <name evidence="2" type="ORF">KX928_02745</name>
</gene>
<accession>A0A9X1FSI9</accession>